<feature type="binding site" evidence="14">
    <location>
        <position position="401"/>
    </location>
    <ligand>
        <name>ATP</name>
        <dbReference type="ChEBI" id="CHEBI:30616"/>
    </ligand>
</feature>
<comment type="cofactor">
    <cofactor evidence="15">
        <name>Mg(2+)</name>
        <dbReference type="ChEBI" id="CHEBI:18420"/>
    </cofactor>
</comment>
<dbReference type="GO" id="GO:0045332">
    <property type="term" value="P:phospholipid translocation"/>
    <property type="evidence" value="ECO:0007669"/>
    <property type="project" value="TreeGrafter"/>
</dbReference>
<dbReference type="NCBIfam" id="TIGR01652">
    <property type="entry name" value="ATPase-Plipid"/>
    <property type="match status" value="1"/>
</dbReference>
<evidence type="ECO:0000256" key="3">
    <source>
        <dbReference type="ARBA" id="ARBA00022553"/>
    </source>
</evidence>
<feature type="binding site" evidence="14">
    <location>
        <position position="679"/>
    </location>
    <ligand>
        <name>ATP</name>
        <dbReference type="ChEBI" id="CHEBI:30616"/>
    </ligand>
</feature>
<evidence type="ECO:0000256" key="12">
    <source>
        <dbReference type="ARBA" id="ARBA00034036"/>
    </source>
</evidence>
<dbReference type="SFLD" id="SFLDG00002">
    <property type="entry name" value="C1.7:_P-type_atpase_like"/>
    <property type="match status" value="1"/>
</dbReference>
<dbReference type="PRINTS" id="PR00119">
    <property type="entry name" value="CATATPASE"/>
</dbReference>
<feature type="transmembrane region" description="Helical" evidence="16">
    <location>
        <begin position="953"/>
        <end position="973"/>
    </location>
</feature>
<keyword evidence="5 15" id="KW-0479">Metal-binding</keyword>
<feature type="binding site" evidence="14">
    <location>
        <position position="400"/>
    </location>
    <ligand>
        <name>ATP</name>
        <dbReference type="ChEBI" id="CHEBI:30616"/>
    </ligand>
</feature>
<dbReference type="EC" id="7.6.2.1" evidence="16"/>
<dbReference type="Gene3D" id="3.40.1110.10">
    <property type="entry name" value="Calcium-transporting ATPase, cytoplasmic domain N"/>
    <property type="match status" value="1"/>
</dbReference>
<feature type="binding site" evidence="14">
    <location>
        <position position="678"/>
    </location>
    <ligand>
        <name>ATP</name>
        <dbReference type="ChEBI" id="CHEBI:30616"/>
    </ligand>
</feature>
<gene>
    <name evidence="20" type="ORF">XAT740_LOCUS12184</name>
</gene>
<dbReference type="GO" id="GO:0005802">
    <property type="term" value="C:trans-Golgi network"/>
    <property type="evidence" value="ECO:0007669"/>
    <property type="project" value="TreeGrafter"/>
</dbReference>
<dbReference type="FunFam" id="3.40.50.1000:FF:000001">
    <property type="entry name" value="Phospholipid-transporting ATPase IC"/>
    <property type="match status" value="1"/>
</dbReference>
<name>A0A814FFF8_ADIRI</name>
<feature type="binding site" evidence="14">
    <location>
        <position position="563"/>
    </location>
    <ligand>
        <name>ATP</name>
        <dbReference type="ChEBI" id="CHEBI:30616"/>
    </ligand>
</feature>
<feature type="transmembrane region" description="Helical" evidence="16">
    <location>
        <begin position="1037"/>
        <end position="1056"/>
    </location>
</feature>
<dbReference type="FunFam" id="2.70.150.10:FF:000054">
    <property type="entry name" value="Phospholipid-transporting ATPase"/>
    <property type="match status" value="1"/>
</dbReference>
<feature type="domain" description="P-type ATPase C-terminal" evidence="19">
    <location>
        <begin position="889"/>
        <end position="1143"/>
    </location>
</feature>
<dbReference type="InterPro" id="IPR036412">
    <property type="entry name" value="HAD-like_sf"/>
</dbReference>
<accession>A0A814FFF8</accession>
<dbReference type="InterPro" id="IPR036910">
    <property type="entry name" value="HMG_box_dom_sf"/>
</dbReference>
<dbReference type="InterPro" id="IPR032631">
    <property type="entry name" value="P-type_ATPase_N"/>
</dbReference>
<evidence type="ECO:0000256" key="8">
    <source>
        <dbReference type="ARBA" id="ARBA00022842"/>
    </source>
</evidence>
<feature type="binding site" evidence="14">
    <location>
        <position position="500"/>
    </location>
    <ligand>
        <name>ATP</name>
        <dbReference type="ChEBI" id="CHEBI:30616"/>
    </ligand>
</feature>
<keyword evidence="9 16" id="KW-1278">Translocase</keyword>
<dbReference type="Pfam" id="PF16209">
    <property type="entry name" value="PhoLip_ATPase_N"/>
    <property type="match status" value="1"/>
</dbReference>
<comment type="caution">
    <text evidence="20">The sequence shown here is derived from an EMBL/GenBank/DDBJ whole genome shotgun (WGS) entry which is preliminary data.</text>
</comment>
<evidence type="ECO:0000256" key="15">
    <source>
        <dbReference type="PIRSR" id="PIRSR606539-3"/>
    </source>
</evidence>
<dbReference type="CDD" id="cd02073">
    <property type="entry name" value="P-type_ATPase_APLT_Dnf-like"/>
    <property type="match status" value="1"/>
</dbReference>
<feature type="active site" description="4-aspartylphosphate intermediate" evidence="13">
    <location>
        <position position="400"/>
    </location>
</feature>
<evidence type="ECO:0000259" key="18">
    <source>
        <dbReference type="Pfam" id="PF16209"/>
    </source>
</evidence>
<feature type="domain" description="P-type ATPase N-terminal" evidence="18">
    <location>
        <begin position="18"/>
        <end position="84"/>
    </location>
</feature>
<dbReference type="GO" id="GO:0016887">
    <property type="term" value="F:ATP hydrolysis activity"/>
    <property type="evidence" value="ECO:0007669"/>
    <property type="project" value="InterPro"/>
</dbReference>
<dbReference type="GO" id="GO:0140326">
    <property type="term" value="F:ATPase-coupled intramembrane lipid transporter activity"/>
    <property type="evidence" value="ECO:0007669"/>
    <property type="project" value="UniProtKB-EC"/>
</dbReference>
<dbReference type="SUPFAM" id="SSF81653">
    <property type="entry name" value="Calcium ATPase, transduction domain A"/>
    <property type="match status" value="1"/>
</dbReference>
<comment type="similarity">
    <text evidence="2 16">Belongs to the cation transport ATPase (P-type) (TC 3.A.3) family. Type IV subfamily.</text>
</comment>
<evidence type="ECO:0000256" key="4">
    <source>
        <dbReference type="ARBA" id="ARBA00022692"/>
    </source>
</evidence>
<dbReference type="Gene3D" id="3.40.50.1000">
    <property type="entry name" value="HAD superfamily/HAD-like"/>
    <property type="match status" value="1"/>
</dbReference>
<dbReference type="EMBL" id="CAJNOR010000684">
    <property type="protein sequence ID" value="CAF0981071.1"/>
    <property type="molecule type" value="Genomic_DNA"/>
</dbReference>
<evidence type="ECO:0000256" key="10">
    <source>
        <dbReference type="ARBA" id="ARBA00022989"/>
    </source>
</evidence>
<proteinExistence type="inferred from homology"/>
<dbReference type="FunFam" id="3.40.1110.10:FF:000087">
    <property type="entry name" value="Phospholipid-transporting ATPase"/>
    <property type="match status" value="1"/>
</dbReference>
<dbReference type="SFLD" id="SFLDS00003">
    <property type="entry name" value="Haloacid_Dehalogenase"/>
    <property type="match status" value="1"/>
</dbReference>
<evidence type="ECO:0000256" key="1">
    <source>
        <dbReference type="ARBA" id="ARBA00004141"/>
    </source>
</evidence>
<organism evidence="20 21">
    <name type="scientific">Adineta ricciae</name>
    <name type="common">Rotifer</name>
    <dbReference type="NCBI Taxonomy" id="249248"/>
    <lineage>
        <taxon>Eukaryota</taxon>
        <taxon>Metazoa</taxon>
        <taxon>Spiralia</taxon>
        <taxon>Gnathifera</taxon>
        <taxon>Rotifera</taxon>
        <taxon>Eurotatoria</taxon>
        <taxon>Bdelloidea</taxon>
        <taxon>Adinetida</taxon>
        <taxon>Adinetidae</taxon>
        <taxon>Adineta</taxon>
    </lineage>
</organism>
<feature type="region of interest" description="Disordered" evidence="17">
    <location>
        <begin position="1192"/>
        <end position="1278"/>
    </location>
</feature>
<feature type="compositionally biased region" description="Polar residues" evidence="17">
    <location>
        <begin position="1196"/>
        <end position="1237"/>
    </location>
</feature>
<dbReference type="GO" id="GO:0005524">
    <property type="term" value="F:ATP binding"/>
    <property type="evidence" value="ECO:0007669"/>
    <property type="project" value="UniProtKB-UniRule"/>
</dbReference>
<feature type="binding site" evidence="14">
    <location>
        <position position="677"/>
    </location>
    <ligand>
        <name>ATP</name>
        <dbReference type="ChEBI" id="CHEBI:30616"/>
    </ligand>
</feature>
<feature type="transmembrane region" description="Helical" evidence="16">
    <location>
        <begin position="332"/>
        <end position="354"/>
    </location>
</feature>
<dbReference type="GO" id="GO:0000287">
    <property type="term" value="F:magnesium ion binding"/>
    <property type="evidence" value="ECO:0007669"/>
    <property type="project" value="UniProtKB-UniRule"/>
</dbReference>
<evidence type="ECO:0000256" key="17">
    <source>
        <dbReference type="SAM" id="MobiDB-lite"/>
    </source>
</evidence>
<dbReference type="Proteomes" id="UP000663828">
    <property type="component" value="Unassembled WGS sequence"/>
</dbReference>
<reference evidence="20" key="1">
    <citation type="submission" date="2021-02" db="EMBL/GenBank/DDBJ databases">
        <authorList>
            <person name="Nowell W R."/>
        </authorList>
    </citation>
    <scope>NUCLEOTIDE SEQUENCE</scope>
</reference>
<dbReference type="Pfam" id="PF16212">
    <property type="entry name" value="PhoLip_ATPase_C"/>
    <property type="match status" value="1"/>
</dbReference>
<feature type="binding site" evidence="15">
    <location>
        <position position="400"/>
    </location>
    <ligand>
        <name>Mg(2+)</name>
        <dbReference type="ChEBI" id="CHEBI:18420"/>
    </ligand>
</feature>
<dbReference type="GO" id="GO:0007030">
    <property type="term" value="P:Golgi organization"/>
    <property type="evidence" value="ECO:0007669"/>
    <property type="project" value="TreeGrafter"/>
</dbReference>
<evidence type="ECO:0000256" key="2">
    <source>
        <dbReference type="ARBA" id="ARBA00008109"/>
    </source>
</evidence>
<evidence type="ECO:0000256" key="5">
    <source>
        <dbReference type="ARBA" id="ARBA00022723"/>
    </source>
</evidence>
<evidence type="ECO:0000256" key="13">
    <source>
        <dbReference type="PIRSR" id="PIRSR606539-1"/>
    </source>
</evidence>
<evidence type="ECO:0000259" key="19">
    <source>
        <dbReference type="Pfam" id="PF16212"/>
    </source>
</evidence>
<dbReference type="SFLD" id="SFLDF00027">
    <property type="entry name" value="p-type_atpase"/>
    <property type="match status" value="1"/>
</dbReference>
<feature type="binding site" evidence="14">
    <location>
        <position position="837"/>
    </location>
    <ligand>
        <name>ATP</name>
        <dbReference type="ChEBI" id="CHEBI:30616"/>
    </ligand>
</feature>
<feature type="region of interest" description="Disordered" evidence="17">
    <location>
        <begin position="757"/>
        <end position="796"/>
    </location>
</feature>
<evidence type="ECO:0000256" key="16">
    <source>
        <dbReference type="RuleBase" id="RU362033"/>
    </source>
</evidence>
<dbReference type="InterPro" id="IPR018303">
    <property type="entry name" value="ATPase_P-typ_P_site"/>
</dbReference>
<keyword evidence="6 14" id="KW-0547">Nucleotide-binding</keyword>
<comment type="subcellular location">
    <subcellularLocation>
        <location evidence="1 16">Membrane</location>
        <topology evidence="1 16">Multi-pass membrane protein</topology>
    </subcellularLocation>
</comment>
<dbReference type="InterPro" id="IPR006539">
    <property type="entry name" value="P-type_ATPase_IV"/>
</dbReference>
<feature type="binding site" evidence="14">
    <location>
        <position position="597"/>
    </location>
    <ligand>
        <name>ATP</name>
        <dbReference type="ChEBI" id="CHEBI:30616"/>
    </ligand>
</feature>
<feature type="transmembrane region" description="Helical" evidence="16">
    <location>
        <begin position="1068"/>
        <end position="1088"/>
    </location>
</feature>
<dbReference type="PANTHER" id="PTHR24092:SF190">
    <property type="entry name" value="PHOSPHOLIPID-TRANSPORTING ATPASE"/>
    <property type="match status" value="1"/>
</dbReference>
<feature type="binding site" evidence="14">
    <location>
        <position position="866"/>
    </location>
    <ligand>
        <name>ATP</name>
        <dbReference type="ChEBI" id="CHEBI:30616"/>
    </ligand>
</feature>
<dbReference type="PROSITE" id="PS00154">
    <property type="entry name" value="ATPASE_E1_E2"/>
    <property type="match status" value="1"/>
</dbReference>
<feature type="transmembrane region" description="Helical" evidence="16">
    <location>
        <begin position="279"/>
        <end position="301"/>
    </location>
</feature>
<feature type="transmembrane region" description="Helical" evidence="16">
    <location>
        <begin position="1115"/>
        <end position="1136"/>
    </location>
</feature>
<feature type="compositionally biased region" description="Low complexity" evidence="17">
    <location>
        <begin position="760"/>
        <end position="769"/>
    </location>
</feature>
<feature type="binding site" evidence="14">
    <location>
        <position position="402"/>
    </location>
    <ligand>
        <name>ATP</name>
        <dbReference type="ChEBI" id="CHEBI:30616"/>
    </ligand>
</feature>
<keyword evidence="21" id="KW-1185">Reference proteome</keyword>
<keyword evidence="3" id="KW-0597">Phosphoprotein</keyword>
<keyword evidence="11 16" id="KW-0472">Membrane</keyword>
<dbReference type="PANTHER" id="PTHR24092">
    <property type="entry name" value="PROBABLE PHOSPHOLIPID-TRANSPORTING ATPASE"/>
    <property type="match status" value="1"/>
</dbReference>
<feature type="binding site" evidence="15">
    <location>
        <position position="867"/>
    </location>
    <ligand>
        <name>Mg(2+)</name>
        <dbReference type="ChEBI" id="CHEBI:18420"/>
    </ligand>
</feature>
<evidence type="ECO:0000313" key="20">
    <source>
        <dbReference type="EMBL" id="CAF0981071.1"/>
    </source>
</evidence>
<keyword evidence="4 16" id="KW-0812">Transmembrane</keyword>
<feature type="binding site" evidence="14">
    <location>
        <position position="867"/>
    </location>
    <ligand>
        <name>ATP</name>
        <dbReference type="ChEBI" id="CHEBI:30616"/>
    </ligand>
</feature>
<feature type="binding site" evidence="15">
    <location>
        <position position="863"/>
    </location>
    <ligand>
        <name>Mg(2+)</name>
        <dbReference type="ChEBI" id="CHEBI:18420"/>
    </ligand>
</feature>
<dbReference type="InterPro" id="IPR032630">
    <property type="entry name" value="P_typ_ATPase_c"/>
</dbReference>
<feature type="compositionally biased region" description="Polar residues" evidence="17">
    <location>
        <begin position="1248"/>
        <end position="1269"/>
    </location>
</feature>
<dbReference type="SUPFAM" id="SSF56784">
    <property type="entry name" value="HAD-like"/>
    <property type="match status" value="1"/>
</dbReference>
<keyword evidence="10 16" id="KW-1133">Transmembrane helix</keyword>
<protein>
    <recommendedName>
        <fullName evidence="16">Phospholipid-transporting ATPase</fullName>
        <ecNumber evidence="16">7.6.2.1</ecNumber>
    </recommendedName>
</protein>
<sequence length="1753" mass="201802">MVKLFKKKEKAEEESRKIKANDPCSNAAKQYAGNEISTSKYNLITFLPKNLFEQFRRLANAYFLFLLCLQLIPQISSLAPITTILPLVFVLALTAIKDASDDIARHRSDREVNNRETKTVVGKEFVTRKWKDIKVGDMIQLTNNEFVTADIVLISTSDDNGLCFIETAELDGETNLKVRQALEETCKIGEDIGQLSNFDGEIEYEAPNNNLGRFEGNLTWKGKTYPLKNDNIVLRGTRLRNTQWAFGIVCYAGPDTKLMKNSGKAPFKRTQIDRLLNRIILGIFFFLLIMCAIMTICSGLWESFVGYDFRMYLPWEGFLSKDRRIGAIQKSLLVFLSYIIILNTVVPISLYVSVEFIRLLQSKFIDWDIQMYYKPNNVPAQARTTTLNEELGQIEYIFSDKTGTLTQNIMTFNKCSIRGKLYGYVTDGNGNEIQDPDKTKAIEFEEKDEDFQWYDQKLIDAIKNGDEDEHNFFTLLALCHTVMPEEKDGKIIYQAQSPDENALVSAARTFGFVFDNRTQSSITVRLPDKEETYDLLNILDFNNDRKRMSVIVKKDGKIVLYCKGADSKVKERLDSSEKEIMAQTDEHLNKFATDGLRTLCLAWKDLDEGEYKKWAEKLDKANTSMENRDEKVSEVYEEIEQNLKLLGATAIEDKLQDGVPQCIEHLARAGIKIWVLTGDKVETAYNIGLSCRLLTNDMEINVIDDEDEKGVAAKLDQVRNEMIEKIEGLFDIKIQDRKKRLDWKEWGIDVMKFDQHRKNTTNNNNNNNTEQTKVTNGHPSSTTAATTANEPTSPDRESFEGFGLLITGQALVHALSDKLKMKFLELGTMCKAVVCCRVTPLQKAQVVELVMENEKKITLAIGDGANDVSMIQKAHIGVGISGQEGRQAVLASDFSFGQFCFLERLLLVHGRWSYLRISKFLRYFFYKNFAFTLCHFWFGFFSGFSAQTLYDPFFVATYNVFFSSLPVLALGVFDQDVTSEQSMNKPHLYTPGQNNEFFNKKIFAESVIHGILTSCIIFFVSYLSVSNSSRPSGMSQADLQSFGFMVATIMVVIVNLQNALEMWNWTGLYHFVLWGTIAVHFLFHFALYSPLVSTIFKTNYAYVGVAQNVLTTGNFWFTLFITCAVLLLPVFCREFFRMRFMPNKTDRARLNQRFRMEEKAAFVAHIKQKMHQPKRVVRSGYAFSQQEGWGPLITSGRMQSKATSRVRPSNITNTMSPPSTTTDNGSSHTANTPSTLHPTEVFDPIQSKKISSVSSMETEPLLSSTQNKGSRPKPSSDLISDRILADIKSYRPLRLYITKQKKKGSTENPFTLRVRYCQLPQDKQDRYLQKAVDKYIELLDEKDVDEQVQVECKLFDYLLMKGEQRKYFQSINAPVKPPGTAVPFYTQIIKEENDDDDDCDNSIPWNALNKDERKVFKRKRKEAKLEYAAQVKNFANDLPERLRADYLVYAEQYPHKRQKIHSSPVKSEDAQLIRQRRKSLTALPESLQTTEVSSPLIDDIPVKLTRNELELLHKCMPHAIYYETAVSDDDKPTFTRTMTKNSYMKSIFAQLNDEERLKYVTKSIEQWNEFLDEHPPIVEYLIPTLHLLLTRQEDMLIYFSSIGLPVRPPINSYLYYNHEKEEIGSQQTWSDLSADQKTEYTQQLNAMKHDYYEKLVDFIDNILPSDYMRYEFFRNIKYAVKDYELATKSEIVDKQTGQIQLHAYYLRKIHMQNQQEQQEQITQIKEKLFATGLTDEQKDLVEELTQVYCRYLT</sequence>
<feature type="binding site" evidence="14">
    <location>
        <position position="541"/>
    </location>
    <ligand>
        <name>ATP</name>
        <dbReference type="ChEBI" id="CHEBI:30616"/>
    </ligand>
</feature>
<feature type="binding site" evidence="15">
    <location>
        <position position="402"/>
    </location>
    <ligand>
        <name>Mg(2+)</name>
        <dbReference type="ChEBI" id="CHEBI:18420"/>
    </ligand>
</feature>
<dbReference type="InterPro" id="IPR023298">
    <property type="entry name" value="ATPase_P-typ_TM_dom_sf"/>
</dbReference>
<dbReference type="InterPro" id="IPR044492">
    <property type="entry name" value="P_typ_ATPase_HD_dom"/>
</dbReference>
<evidence type="ECO:0000256" key="7">
    <source>
        <dbReference type="ARBA" id="ARBA00022840"/>
    </source>
</evidence>
<evidence type="ECO:0000313" key="21">
    <source>
        <dbReference type="Proteomes" id="UP000663828"/>
    </source>
</evidence>
<feature type="transmembrane region" description="Helical" evidence="16">
    <location>
        <begin position="1007"/>
        <end position="1025"/>
    </location>
</feature>
<dbReference type="Gene3D" id="2.70.150.10">
    <property type="entry name" value="Calcium-transporting ATPase, cytoplasmic transduction domain A"/>
    <property type="match status" value="1"/>
</dbReference>
<dbReference type="GO" id="GO:0005886">
    <property type="term" value="C:plasma membrane"/>
    <property type="evidence" value="ECO:0007669"/>
    <property type="project" value="TreeGrafter"/>
</dbReference>
<dbReference type="SUPFAM" id="SSF81660">
    <property type="entry name" value="Metal cation-transporting ATPase, ATP-binding domain N"/>
    <property type="match status" value="1"/>
</dbReference>
<dbReference type="NCBIfam" id="TIGR01494">
    <property type="entry name" value="ATPase_P-type"/>
    <property type="match status" value="1"/>
</dbReference>
<feature type="compositionally biased region" description="Polar residues" evidence="17">
    <location>
        <begin position="770"/>
        <end position="792"/>
    </location>
</feature>
<keyword evidence="7 14" id="KW-0067">ATP-binding</keyword>
<evidence type="ECO:0000256" key="11">
    <source>
        <dbReference type="ARBA" id="ARBA00023136"/>
    </source>
</evidence>
<dbReference type="SUPFAM" id="SSF81665">
    <property type="entry name" value="Calcium ATPase, transmembrane domain M"/>
    <property type="match status" value="1"/>
</dbReference>
<dbReference type="InterPro" id="IPR001757">
    <property type="entry name" value="P_typ_ATPase"/>
</dbReference>
<feature type="binding site" evidence="14">
    <location>
        <position position="843"/>
    </location>
    <ligand>
        <name>ATP</name>
        <dbReference type="ChEBI" id="CHEBI:30616"/>
    </ligand>
</feature>
<dbReference type="InterPro" id="IPR023214">
    <property type="entry name" value="HAD_sf"/>
</dbReference>
<evidence type="ECO:0000256" key="14">
    <source>
        <dbReference type="PIRSR" id="PIRSR606539-2"/>
    </source>
</evidence>
<dbReference type="InterPro" id="IPR008250">
    <property type="entry name" value="ATPase_P-typ_transduc_dom_A_sf"/>
</dbReference>
<dbReference type="Pfam" id="PF13246">
    <property type="entry name" value="Cation_ATPase"/>
    <property type="match status" value="1"/>
</dbReference>
<dbReference type="InterPro" id="IPR023299">
    <property type="entry name" value="ATPase_P-typ_cyto_dom_N"/>
</dbReference>
<keyword evidence="8 15" id="KW-0460">Magnesium</keyword>
<dbReference type="SUPFAM" id="SSF47095">
    <property type="entry name" value="HMG-box"/>
    <property type="match status" value="2"/>
</dbReference>
<comment type="catalytic activity">
    <reaction evidence="12 16">
        <text>ATP + H2O + phospholipidSide 1 = ADP + phosphate + phospholipidSide 2.</text>
        <dbReference type="EC" id="7.6.2.1"/>
    </reaction>
</comment>
<feature type="transmembrane region" description="Helical" evidence="16">
    <location>
        <begin position="920"/>
        <end position="941"/>
    </location>
</feature>
<evidence type="ECO:0000256" key="6">
    <source>
        <dbReference type="ARBA" id="ARBA00022741"/>
    </source>
</evidence>
<evidence type="ECO:0000256" key="9">
    <source>
        <dbReference type="ARBA" id="ARBA00022967"/>
    </source>
</evidence>